<reference evidence="12" key="1">
    <citation type="journal article" date="2020" name="mSystems">
        <title>Genome- and Community-Level Interaction Insights into Carbon Utilization and Element Cycling Functions of Hydrothermarchaeota in Hydrothermal Sediment.</title>
        <authorList>
            <person name="Zhou Z."/>
            <person name="Liu Y."/>
            <person name="Xu W."/>
            <person name="Pan J."/>
            <person name="Luo Z.H."/>
            <person name="Li M."/>
        </authorList>
    </citation>
    <scope>NUCLEOTIDE SEQUENCE [LARGE SCALE GENOMIC DNA]</scope>
    <source>
        <strain evidence="12">HyVt-346</strain>
    </source>
</reference>
<dbReference type="PANTHER" id="PTHR21621:SF2">
    <property type="entry name" value="COENZYME GAMMA-F420-2:ALPHA-L-GLUTAMATE LIGASE"/>
    <property type="match status" value="1"/>
</dbReference>
<dbReference type="FunFam" id="3.30.470.20:FF:000058">
    <property type="entry name" value="Alpha-aminoadipate--LysW ligase LysX protein"/>
    <property type="match status" value="1"/>
</dbReference>
<evidence type="ECO:0000256" key="1">
    <source>
        <dbReference type="ARBA" id="ARBA00001936"/>
    </source>
</evidence>
<evidence type="ECO:0000256" key="10">
    <source>
        <dbReference type="PROSITE-ProRule" id="PRU00409"/>
    </source>
</evidence>
<comment type="caution">
    <text evidence="12">The sequence shown here is derived from an EMBL/GenBank/DDBJ whole genome shotgun (WGS) entry which is preliminary data.</text>
</comment>
<dbReference type="PANTHER" id="PTHR21621">
    <property type="entry name" value="RIBOSOMAL PROTEIN S6 MODIFICATION PROTEIN"/>
    <property type="match status" value="1"/>
</dbReference>
<comment type="cofactor">
    <cofactor evidence="1">
        <name>Mn(2+)</name>
        <dbReference type="ChEBI" id="CHEBI:29035"/>
    </cofactor>
</comment>
<keyword evidence="3 12" id="KW-0436">Ligase</keyword>
<dbReference type="Gene3D" id="3.30.470.20">
    <property type="entry name" value="ATP-grasp fold, B domain"/>
    <property type="match status" value="1"/>
</dbReference>
<evidence type="ECO:0000256" key="5">
    <source>
        <dbReference type="ARBA" id="ARBA00022741"/>
    </source>
</evidence>
<dbReference type="GO" id="GO:0043774">
    <property type="term" value="F:coenzyme F420-2 alpha-glutamyl ligase activity"/>
    <property type="evidence" value="ECO:0007669"/>
    <property type="project" value="TreeGrafter"/>
</dbReference>
<keyword evidence="6 10" id="KW-0067">ATP-binding</keyword>
<dbReference type="GO" id="GO:0046872">
    <property type="term" value="F:metal ion binding"/>
    <property type="evidence" value="ECO:0007669"/>
    <property type="project" value="UniProtKB-KW"/>
</dbReference>
<evidence type="ECO:0000256" key="6">
    <source>
        <dbReference type="ARBA" id="ARBA00022840"/>
    </source>
</evidence>
<dbReference type="InterPro" id="IPR013651">
    <property type="entry name" value="ATP-grasp_RimK-type"/>
</dbReference>
<sequence length="333" mass="36507">MRGWIIYKDSAGLLKQETYEVERLLAAAQEEGIDLQVFSPDQFDLTITREDGKSILIDGVTTILPDFVIPRMGASTTYFALAIIRHLERLGVYCVNSSQSIETVKDKLFAQQILAERNLPTPNTMLVKFPVNIDLVDRQIGFPVVIKTLSGSQGSGVFLSKSKGEFDDLMQLIEAANPQANIILQQFVKSSHGRDLRVLTIGGRAVACMERNSGGKNFKANVSAGGTGKPHPITPEIEWLATQTANVLNLDVAGIDLLFDDNHFKICEANSSPGFEGLEAALGINVAREILHFIRIRLGIFDRPEKLNLSLDESTDTVTELPTPKAILSAVTK</sequence>
<organism evidence="12">
    <name type="scientific">Pseudoalteromonas prydzensis</name>
    <dbReference type="NCBI Taxonomy" id="182141"/>
    <lineage>
        <taxon>Bacteria</taxon>
        <taxon>Pseudomonadati</taxon>
        <taxon>Pseudomonadota</taxon>
        <taxon>Gammaproteobacteria</taxon>
        <taxon>Alteromonadales</taxon>
        <taxon>Pseudoalteromonadaceae</taxon>
        <taxon>Pseudoalteromonas</taxon>
    </lineage>
</organism>
<dbReference type="AlphaFoldDB" id="A0A7V1GE63"/>
<evidence type="ECO:0000256" key="9">
    <source>
        <dbReference type="ARBA" id="ARBA00023211"/>
    </source>
</evidence>
<dbReference type="Gene3D" id="3.40.50.20">
    <property type="match status" value="1"/>
</dbReference>
<evidence type="ECO:0000256" key="3">
    <source>
        <dbReference type="ARBA" id="ARBA00022598"/>
    </source>
</evidence>
<dbReference type="FunFam" id="3.40.50.20:FF:000042">
    <property type="entry name" value="RimK-related lysine biosynthesis protein"/>
    <property type="match status" value="1"/>
</dbReference>
<keyword evidence="5 10" id="KW-0547">Nucleotide-binding</keyword>
<dbReference type="Gene3D" id="3.30.1490.20">
    <property type="entry name" value="ATP-grasp fold, A domain"/>
    <property type="match status" value="1"/>
</dbReference>
<feature type="domain" description="ATP-grasp" evidence="11">
    <location>
        <begin position="111"/>
        <end position="295"/>
    </location>
</feature>
<dbReference type="Pfam" id="PF18030">
    <property type="entry name" value="Rimk_N"/>
    <property type="match status" value="1"/>
</dbReference>
<proteinExistence type="predicted"/>
<comment type="cofactor">
    <cofactor evidence="2">
        <name>Mg(2+)</name>
        <dbReference type="ChEBI" id="CHEBI:18420"/>
    </cofactor>
</comment>
<keyword evidence="9" id="KW-0464">Manganese</keyword>
<dbReference type="GO" id="GO:0006412">
    <property type="term" value="P:translation"/>
    <property type="evidence" value="ECO:0007669"/>
    <property type="project" value="UniProtKB-KW"/>
</dbReference>
<dbReference type="SUPFAM" id="SSF56059">
    <property type="entry name" value="Glutathione synthetase ATP-binding domain-like"/>
    <property type="match status" value="1"/>
</dbReference>
<keyword evidence="4" id="KW-0479">Metal-binding</keyword>
<dbReference type="PROSITE" id="PS50975">
    <property type="entry name" value="ATP_GRASP"/>
    <property type="match status" value="1"/>
</dbReference>
<dbReference type="InterPro" id="IPR011761">
    <property type="entry name" value="ATP-grasp"/>
</dbReference>
<dbReference type="NCBIfam" id="TIGR00768">
    <property type="entry name" value="rimK_fam"/>
    <property type="match status" value="1"/>
</dbReference>
<evidence type="ECO:0000259" key="11">
    <source>
        <dbReference type="PROSITE" id="PS50975"/>
    </source>
</evidence>
<protein>
    <submittedName>
        <fullName evidence="12">RimK family alpha-L-glutamate ligase</fullName>
    </submittedName>
</protein>
<keyword evidence="7" id="KW-0460">Magnesium</keyword>
<gene>
    <name evidence="12" type="ORF">ENH88_06835</name>
</gene>
<dbReference type="InterPro" id="IPR013815">
    <property type="entry name" value="ATP_grasp_subdomain_1"/>
</dbReference>
<dbReference type="EMBL" id="DRGM01000076">
    <property type="protein sequence ID" value="HEA16149.1"/>
    <property type="molecule type" value="Genomic_DNA"/>
</dbReference>
<evidence type="ECO:0000256" key="4">
    <source>
        <dbReference type="ARBA" id="ARBA00022723"/>
    </source>
</evidence>
<evidence type="ECO:0000313" key="12">
    <source>
        <dbReference type="EMBL" id="HEA16149.1"/>
    </source>
</evidence>
<dbReference type="RefSeq" id="WP_304181028.1">
    <property type="nucleotide sequence ID" value="NZ_DRGM01000076.1"/>
</dbReference>
<dbReference type="GO" id="GO:0005737">
    <property type="term" value="C:cytoplasm"/>
    <property type="evidence" value="ECO:0007669"/>
    <property type="project" value="TreeGrafter"/>
</dbReference>
<keyword evidence="8" id="KW-0648">Protein biosynthesis</keyword>
<name>A0A7V1GE63_9GAMM</name>
<dbReference type="InterPro" id="IPR041107">
    <property type="entry name" value="Rimk_N"/>
</dbReference>
<accession>A0A7V1GE63</accession>
<dbReference type="Pfam" id="PF08443">
    <property type="entry name" value="RimK"/>
    <property type="match status" value="1"/>
</dbReference>
<evidence type="ECO:0000256" key="7">
    <source>
        <dbReference type="ARBA" id="ARBA00022842"/>
    </source>
</evidence>
<dbReference type="InterPro" id="IPR004666">
    <property type="entry name" value="Rp_bS6_RimK/Lys_biosynth_LsyX"/>
</dbReference>
<dbReference type="GO" id="GO:0005524">
    <property type="term" value="F:ATP binding"/>
    <property type="evidence" value="ECO:0007669"/>
    <property type="project" value="UniProtKB-UniRule"/>
</dbReference>
<dbReference type="Proteomes" id="UP000886188">
    <property type="component" value="Unassembled WGS sequence"/>
</dbReference>
<evidence type="ECO:0000256" key="2">
    <source>
        <dbReference type="ARBA" id="ARBA00001946"/>
    </source>
</evidence>
<evidence type="ECO:0000256" key="8">
    <source>
        <dbReference type="ARBA" id="ARBA00022917"/>
    </source>
</evidence>